<feature type="region of interest" description="Disordered" evidence="14">
    <location>
        <begin position="315"/>
        <end position="340"/>
    </location>
</feature>
<evidence type="ECO:0000256" key="12">
    <source>
        <dbReference type="ARBA" id="ARBA00043086"/>
    </source>
</evidence>
<evidence type="ECO:0000256" key="10">
    <source>
        <dbReference type="ARBA" id="ARBA00041392"/>
    </source>
</evidence>
<evidence type="ECO:0000256" key="7">
    <source>
        <dbReference type="ARBA" id="ARBA00022737"/>
    </source>
</evidence>
<evidence type="ECO:0000256" key="6">
    <source>
        <dbReference type="ARBA" id="ARBA00022679"/>
    </source>
</evidence>
<dbReference type="Pfam" id="PF14347">
    <property type="entry name" value="DUF4399"/>
    <property type="match status" value="1"/>
</dbReference>
<evidence type="ECO:0000256" key="2">
    <source>
        <dbReference type="ARBA" id="ARBA00006734"/>
    </source>
</evidence>
<dbReference type="Proteomes" id="UP001244341">
    <property type="component" value="Chromosome 4b"/>
</dbReference>
<evidence type="ECO:0000256" key="13">
    <source>
        <dbReference type="ARBA" id="ARBA00043219"/>
    </source>
</evidence>
<dbReference type="PANTHER" id="PTHR11129:SF1">
    <property type="entry name" value="PROTEIN FARNESYLTRANSFERASE_GERANYLGERANYLTRANSFERASE TYPE-1 SUBUNIT ALPHA"/>
    <property type="match status" value="1"/>
</dbReference>
<evidence type="ECO:0000256" key="3">
    <source>
        <dbReference type="ARBA" id="ARBA00012700"/>
    </source>
</evidence>
<reference evidence="16 17" key="1">
    <citation type="submission" date="2023-05" db="EMBL/GenBank/DDBJ databases">
        <title>A 100% complete, gapless, phased diploid assembly of the Scenedesmus obliquus UTEX 3031 genome.</title>
        <authorList>
            <person name="Biondi T.C."/>
            <person name="Hanschen E.R."/>
            <person name="Kwon T."/>
            <person name="Eng W."/>
            <person name="Kruse C.P.S."/>
            <person name="Koehler S.I."/>
            <person name="Kunde Y."/>
            <person name="Gleasner C.D."/>
            <person name="You Mak K.T."/>
            <person name="Polle J."/>
            <person name="Hovde B.T."/>
            <person name="Starkenburg S.R."/>
        </authorList>
    </citation>
    <scope>NUCLEOTIDE SEQUENCE [LARGE SCALE GENOMIC DNA]</scope>
    <source>
        <strain evidence="16 17">DOE0152z</strain>
    </source>
</reference>
<accession>A0ABY8TX34</accession>
<evidence type="ECO:0000256" key="14">
    <source>
        <dbReference type="SAM" id="MobiDB-lite"/>
    </source>
</evidence>
<keyword evidence="7" id="KW-0677">Repeat</keyword>
<organism evidence="16 17">
    <name type="scientific">Tetradesmus obliquus</name>
    <name type="common">Green alga</name>
    <name type="synonym">Acutodesmus obliquus</name>
    <dbReference type="NCBI Taxonomy" id="3088"/>
    <lineage>
        <taxon>Eukaryota</taxon>
        <taxon>Viridiplantae</taxon>
        <taxon>Chlorophyta</taxon>
        <taxon>core chlorophytes</taxon>
        <taxon>Chlorophyceae</taxon>
        <taxon>CS clade</taxon>
        <taxon>Sphaeropleales</taxon>
        <taxon>Scenedesmaceae</taxon>
        <taxon>Tetradesmus</taxon>
    </lineage>
</organism>
<dbReference type="SUPFAM" id="SSF48439">
    <property type="entry name" value="Protein prenylyltransferase"/>
    <property type="match status" value="1"/>
</dbReference>
<proteinExistence type="inferred from homology"/>
<feature type="domain" description="DUF4399" evidence="15">
    <location>
        <begin position="770"/>
        <end position="863"/>
    </location>
</feature>
<evidence type="ECO:0000259" key="15">
    <source>
        <dbReference type="Pfam" id="PF14347"/>
    </source>
</evidence>
<keyword evidence="6" id="KW-0808">Transferase</keyword>
<dbReference type="InterPro" id="IPR002088">
    <property type="entry name" value="Prenyl_trans_a"/>
</dbReference>
<dbReference type="EC" id="2.5.1.59" evidence="3"/>
<feature type="region of interest" description="Disordered" evidence="14">
    <location>
        <begin position="555"/>
        <end position="588"/>
    </location>
</feature>
<name>A0ABY8TX34_TETOB</name>
<evidence type="ECO:0000256" key="9">
    <source>
        <dbReference type="ARBA" id="ARBA00040965"/>
    </source>
</evidence>
<dbReference type="EMBL" id="CP126211">
    <property type="protein sequence ID" value="WIA13557.1"/>
    <property type="molecule type" value="Genomic_DNA"/>
</dbReference>
<evidence type="ECO:0000256" key="5">
    <source>
        <dbReference type="ARBA" id="ARBA00022602"/>
    </source>
</evidence>
<comment type="cofactor">
    <cofactor evidence="1">
        <name>Mg(2+)</name>
        <dbReference type="ChEBI" id="CHEBI:18420"/>
    </cofactor>
</comment>
<dbReference type="Gene3D" id="1.25.40.120">
    <property type="entry name" value="Protein prenylyltransferase"/>
    <property type="match status" value="1"/>
</dbReference>
<keyword evidence="17" id="KW-1185">Reference proteome</keyword>
<keyword evidence="8" id="KW-0460">Magnesium</keyword>
<evidence type="ECO:0000313" key="17">
    <source>
        <dbReference type="Proteomes" id="UP001244341"/>
    </source>
</evidence>
<sequence>MDADPDFVPYSQRPEWSDVVPAEAAPGDDGSVVAVKYDKHDRELLGYFNACVAKGEKSARVLQLTADVIASNQAHYSAWRYRWEVLQELGADLTAEYNFTQRIADDSAKNYQLWNHQRKLSKALGLAATQRELDFCTSALDTDAKNYHAWAHRQVVVASSAAWRQEQQYVARLLAEDVRNNSAWNQRFFILQHTLAQYDGLAKVLDSELGYLAEQIARAPDNESAWNYLWGLFTLPGCTPADMGRQSKVFIICREALSDCPSCKPALATLAQDALWAGVHTAVDSNVSSGLQGQHLKDLQADGAAAMDIDSDTVPARDTAQAPAGPGSTETAPASTLPSSSDALLKSIGAAADNAERLDVRAPAAAASLAWQPQPDGIVTLTPAVAAMADADDPGEDDVDQLQPDDYEYDDDVAAVGGDILGVGPTYGTVAGDPTQNLGGLGAQLQQQLLHGGRDQAGTHVGSSSGRGLSEGDADVRGRHVRAVAEDAELPLRPAAGTAGGSGGSGGLAGGLAGGEGGGLAAAAEEYSPEGLDVLDAGAIAAGGDFVSQPYVRHRSAGHTGIDPDPRQRPDPNPKRGLGLEGGSTAHPVDRAGDFAMGTVAVPAFGADAAAVRGLEYTDEPKYAAEVDVDLQETGADAADEEMVGSGGLGKAAAGGEDAAAGISGGGTAAAAGGQGEGAAAVAEVGRVAGGTGIEGSGPVLLLQNAASRPALANRSRSVTCTAQKASGIQQFAAAAVVSASLLAAAPAFAEGVSFVAPGNGKAVASPVHVEFAVDGLTVRPAADGLIPGTGHFHVYVDVPAAQQPGEGEAIPFDNAHKHFGKGQTAADLELQPGKHTLTLAFANALHESYGPTYTQSIEVNVK</sequence>
<evidence type="ECO:0000256" key="1">
    <source>
        <dbReference type="ARBA" id="ARBA00001946"/>
    </source>
</evidence>
<dbReference type="InterPro" id="IPR025512">
    <property type="entry name" value="DUF4399"/>
</dbReference>
<gene>
    <name evidence="16" type="ORF">OEZ85_007125</name>
</gene>
<dbReference type="Pfam" id="PF01239">
    <property type="entry name" value="PPTA"/>
    <property type="match status" value="5"/>
</dbReference>
<feature type="compositionally biased region" description="Polar residues" evidence="14">
    <location>
        <begin position="328"/>
        <end position="340"/>
    </location>
</feature>
<keyword evidence="5" id="KW-0637">Prenyltransferase</keyword>
<evidence type="ECO:0000256" key="8">
    <source>
        <dbReference type="ARBA" id="ARBA00022842"/>
    </source>
</evidence>
<dbReference type="PANTHER" id="PTHR11129">
    <property type="entry name" value="PROTEIN FARNESYLTRANSFERASE ALPHA SUBUNIT/RAB GERANYLGERANYL TRANSFERASE ALPHA SUBUNIT"/>
    <property type="match status" value="1"/>
</dbReference>
<evidence type="ECO:0000313" key="16">
    <source>
        <dbReference type="EMBL" id="WIA13557.1"/>
    </source>
</evidence>
<feature type="compositionally biased region" description="Basic and acidic residues" evidence="14">
    <location>
        <begin position="562"/>
        <end position="574"/>
    </location>
</feature>
<feature type="region of interest" description="Disordered" evidence="14">
    <location>
        <begin position="454"/>
        <end position="473"/>
    </location>
</feature>
<evidence type="ECO:0000256" key="4">
    <source>
        <dbReference type="ARBA" id="ARBA00012702"/>
    </source>
</evidence>
<dbReference type="EC" id="2.5.1.58" evidence="4"/>
<protein>
    <recommendedName>
        <fullName evidence="9">Protein farnesyltransferase/geranylgeranyltransferase type-1 subunit alpha</fullName>
        <ecNumber evidence="4">2.5.1.58</ecNumber>
        <ecNumber evidence="3">2.5.1.59</ecNumber>
    </recommendedName>
    <alternativeName>
        <fullName evidence="12">CAAX farnesyltransferase subunit alpha</fullName>
    </alternativeName>
    <alternativeName>
        <fullName evidence="11">FTase-alpha</fullName>
    </alternativeName>
    <alternativeName>
        <fullName evidence="10">Ras proteins prenyltransferase subunit alpha</fullName>
    </alternativeName>
    <alternativeName>
        <fullName evidence="13">Type I protein geranyl-geranyltransferase subunit alpha</fullName>
    </alternativeName>
</protein>
<evidence type="ECO:0000256" key="11">
    <source>
        <dbReference type="ARBA" id="ARBA00042436"/>
    </source>
</evidence>
<comment type="similarity">
    <text evidence="2">Belongs to the protein prenyltransferase subunit alpha family.</text>
</comment>